<dbReference type="Proteomes" id="UP000274822">
    <property type="component" value="Unassembled WGS sequence"/>
</dbReference>
<dbReference type="EMBL" id="RBNJ01002199">
    <property type="protein sequence ID" value="RUS32274.1"/>
    <property type="molecule type" value="Genomic_DNA"/>
</dbReference>
<dbReference type="AlphaFoldDB" id="A0A433QR57"/>
<sequence length="350" mass="39146">MTYPNPTLTLQQFPIPTLPFLNPTERSVKRVKLSRRHEPSDKAQTAIYSSSDLPVNLPTYLNGSGDITNLKGDVHAMFPGLNKIASNLSPAKYSETISKYEIFNKGMKREAPFDEASQRDLVSFEFDDLDLFASYDATDLCIVQQIDISAEYLPTSETTPFCNTNTEGLSSPNENYEEYDHDMVSPKFDDSNLFASNDVTDICTVQQLDISAEHLPTSKTTPFCNTNAKGLSSSNESCEEYNRDMVSPEFDVSNLFPSNNAIDLCTVQQFEYFPTSETTPFCDNYINDDSVQAVFLTTPESANQSTSFDFKALQTELNQPDPRESDPVPSSDLASQALVDFDEFTFYVLV</sequence>
<comment type="caution">
    <text evidence="1">The sequence shown here is derived from an EMBL/GenBank/DDBJ whole genome shotgun (WGS) entry which is preliminary data.</text>
</comment>
<evidence type="ECO:0000313" key="2">
    <source>
        <dbReference type="Proteomes" id="UP000274822"/>
    </source>
</evidence>
<organism evidence="1 2">
    <name type="scientific">Jimgerdemannia flammicorona</name>
    <dbReference type="NCBI Taxonomy" id="994334"/>
    <lineage>
        <taxon>Eukaryota</taxon>
        <taxon>Fungi</taxon>
        <taxon>Fungi incertae sedis</taxon>
        <taxon>Mucoromycota</taxon>
        <taxon>Mucoromycotina</taxon>
        <taxon>Endogonomycetes</taxon>
        <taxon>Endogonales</taxon>
        <taxon>Endogonaceae</taxon>
        <taxon>Jimgerdemannia</taxon>
    </lineage>
</organism>
<keyword evidence="2" id="KW-1185">Reference proteome</keyword>
<proteinExistence type="predicted"/>
<evidence type="ECO:0000313" key="1">
    <source>
        <dbReference type="EMBL" id="RUS32274.1"/>
    </source>
</evidence>
<protein>
    <submittedName>
        <fullName evidence="1">Uncharacterized protein</fullName>
    </submittedName>
</protein>
<accession>A0A433QR57</accession>
<gene>
    <name evidence="1" type="ORF">BC938DRAFT_475866</name>
</gene>
<reference evidence="1 2" key="1">
    <citation type="journal article" date="2018" name="New Phytol.">
        <title>Phylogenomics of Endogonaceae and evolution of mycorrhizas within Mucoromycota.</title>
        <authorList>
            <person name="Chang Y."/>
            <person name="Desiro A."/>
            <person name="Na H."/>
            <person name="Sandor L."/>
            <person name="Lipzen A."/>
            <person name="Clum A."/>
            <person name="Barry K."/>
            <person name="Grigoriev I.V."/>
            <person name="Martin F.M."/>
            <person name="Stajich J.E."/>
            <person name="Smith M.E."/>
            <person name="Bonito G."/>
            <person name="Spatafora J.W."/>
        </authorList>
    </citation>
    <scope>NUCLEOTIDE SEQUENCE [LARGE SCALE GENOMIC DNA]</scope>
    <source>
        <strain evidence="1 2">AD002</strain>
    </source>
</reference>
<name>A0A433QR57_9FUNG</name>